<proteinExistence type="predicted"/>
<dbReference type="AlphaFoldDB" id="A0A7Y0DQD2"/>
<keyword evidence="2" id="KW-1185">Reference proteome</keyword>
<evidence type="ECO:0000313" key="2">
    <source>
        <dbReference type="Proteomes" id="UP000570493"/>
    </source>
</evidence>
<accession>A0A7Y0DQD2</accession>
<gene>
    <name evidence="1" type="ORF">HHO47_02175</name>
</gene>
<comment type="caution">
    <text evidence="1">The sequence shown here is derived from an EMBL/GenBank/DDBJ whole genome shotgun (WGS) entry which is preliminary data.</text>
</comment>
<dbReference type="EMBL" id="JABBMT010000002">
    <property type="protein sequence ID" value="NMM39673.1"/>
    <property type="molecule type" value="Genomic_DNA"/>
</dbReference>
<organism evidence="1 2">
    <name type="scientific">Pseudoalteromonas arctica</name>
    <dbReference type="NCBI Taxonomy" id="394751"/>
    <lineage>
        <taxon>Bacteria</taxon>
        <taxon>Pseudomonadati</taxon>
        <taxon>Pseudomonadota</taxon>
        <taxon>Gammaproteobacteria</taxon>
        <taxon>Alteromonadales</taxon>
        <taxon>Pseudoalteromonadaceae</taxon>
        <taxon>Pseudoalteromonas</taxon>
    </lineage>
</organism>
<evidence type="ECO:0000313" key="1">
    <source>
        <dbReference type="EMBL" id="NMM39673.1"/>
    </source>
</evidence>
<name>A0A7Y0DQD2_9GAMM</name>
<dbReference type="RefSeq" id="WP_169018460.1">
    <property type="nucleotide sequence ID" value="NZ_JABBMT010000002.1"/>
</dbReference>
<protein>
    <submittedName>
        <fullName evidence="1">Uncharacterized protein</fullName>
    </submittedName>
</protein>
<sequence length="138" mass="15990">MFKSEFHKQYLSLFGYDYAKGAKELGVSERQIRRYLKAGKASKPVEKLLNIIYRGYLPDFGPWADCKISIHDHTMSTPWGGVRASDVQLVHRYKWSARESEGMYKKVKEHNKTQDQYLSDLQTQLLDIIGEISERTGS</sequence>
<reference evidence="1" key="1">
    <citation type="submission" date="2020-04" db="EMBL/GenBank/DDBJ databases">
        <title>Genome Sequencing for Pseudoaltermonas arctica.</title>
        <authorList>
            <person name="Elkins N.S."/>
        </authorList>
    </citation>
    <scope>NUCLEOTIDE SEQUENCE [LARGE SCALE GENOMIC DNA]</scope>
    <source>
        <strain evidence="1">NEC-BIFX-2020_0012</strain>
    </source>
</reference>
<dbReference type="Proteomes" id="UP000570493">
    <property type="component" value="Unassembled WGS sequence"/>
</dbReference>